<gene>
    <name evidence="1" type="ORF">C1O25_14110</name>
</gene>
<dbReference type="EMBL" id="POSM01000020">
    <property type="protein sequence ID" value="PNI00021.1"/>
    <property type="molecule type" value="Genomic_DNA"/>
</dbReference>
<evidence type="ECO:0008006" key="3">
    <source>
        <dbReference type="Google" id="ProtNLM"/>
    </source>
</evidence>
<sequence>MNKKFKINAKFGSLLELIKRDTVSRKELIQLAVETTTLDKIQATRFVARHIHDLKNKGLIEPFGERKHRFYDFSLIRSNYAASKVTDKATHDLLSIESQVSEEIRVLESEIKTYDELYAKYPEKRRQIALLLEQARSTQCTLIGKERALSRVISQYSQ</sequence>
<proteinExistence type="predicted"/>
<protein>
    <recommendedName>
        <fullName evidence="3">Transcriptional regulator</fullName>
    </recommendedName>
</protein>
<dbReference type="Proteomes" id="UP000236547">
    <property type="component" value="Unassembled WGS sequence"/>
</dbReference>
<evidence type="ECO:0000313" key="2">
    <source>
        <dbReference type="Proteomes" id="UP000236547"/>
    </source>
</evidence>
<accession>A0ABX4WAM3</accession>
<reference evidence="1 2" key="1">
    <citation type="submission" date="2018-01" db="EMBL/GenBank/DDBJ databases">
        <title>Draft genome sequences of six Vibrio diazotrophicus strains isolated from deep-sea sediments of the Baltic Sea.</title>
        <authorList>
            <person name="Castillo D."/>
            <person name="Vandieken V."/>
            <person name="Chiang O."/>
            <person name="Middelboe M."/>
        </authorList>
    </citation>
    <scope>NUCLEOTIDE SEQUENCE [LARGE SCALE GENOMIC DNA]</scope>
    <source>
        <strain evidence="1 2">65.10M</strain>
    </source>
</reference>
<organism evidence="1 2">
    <name type="scientific">Vibrio diazotrophicus</name>
    <dbReference type="NCBI Taxonomy" id="685"/>
    <lineage>
        <taxon>Bacteria</taxon>
        <taxon>Pseudomonadati</taxon>
        <taxon>Pseudomonadota</taxon>
        <taxon>Gammaproteobacteria</taxon>
        <taxon>Vibrionales</taxon>
        <taxon>Vibrionaceae</taxon>
        <taxon>Vibrio</taxon>
    </lineage>
</organism>
<keyword evidence="2" id="KW-1185">Reference proteome</keyword>
<dbReference type="RefSeq" id="WP_102968910.1">
    <property type="nucleotide sequence ID" value="NZ_POSM01000020.1"/>
</dbReference>
<evidence type="ECO:0000313" key="1">
    <source>
        <dbReference type="EMBL" id="PNI00021.1"/>
    </source>
</evidence>
<comment type="caution">
    <text evidence="1">The sequence shown here is derived from an EMBL/GenBank/DDBJ whole genome shotgun (WGS) entry which is preliminary data.</text>
</comment>
<name>A0ABX4WAM3_VIBDI</name>